<name>A0A9N9RXL1_9DIPT</name>
<feature type="region of interest" description="Disordered" evidence="1">
    <location>
        <begin position="73"/>
        <end position="143"/>
    </location>
</feature>
<dbReference type="Proteomes" id="UP001153620">
    <property type="component" value="Chromosome 2"/>
</dbReference>
<evidence type="ECO:0000313" key="2">
    <source>
        <dbReference type="EMBL" id="CAG9804422.1"/>
    </source>
</evidence>
<keyword evidence="3" id="KW-1185">Reference proteome</keyword>
<proteinExistence type="predicted"/>
<dbReference type="EMBL" id="OU895878">
    <property type="protein sequence ID" value="CAG9804422.1"/>
    <property type="molecule type" value="Genomic_DNA"/>
</dbReference>
<evidence type="ECO:0000256" key="1">
    <source>
        <dbReference type="SAM" id="MobiDB-lite"/>
    </source>
</evidence>
<feature type="compositionally biased region" description="Polar residues" evidence="1">
    <location>
        <begin position="78"/>
        <end position="90"/>
    </location>
</feature>
<dbReference type="AlphaFoldDB" id="A0A9N9RXL1"/>
<organism evidence="2 3">
    <name type="scientific">Chironomus riparius</name>
    <dbReference type="NCBI Taxonomy" id="315576"/>
    <lineage>
        <taxon>Eukaryota</taxon>
        <taxon>Metazoa</taxon>
        <taxon>Ecdysozoa</taxon>
        <taxon>Arthropoda</taxon>
        <taxon>Hexapoda</taxon>
        <taxon>Insecta</taxon>
        <taxon>Pterygota</taxon>
        <taxon>Neoptera</taxon>
        <taxon>Endopterygota</taxon>
        <taxon>Diptera</taxon>
        <taxon>Nematocera</taxon>
        <taxon>Chironomoidea</taxon>
        <taxon>Chironomidae</taxon>
        <taxon>Chironominae</taxon>
        <taxon>Chironomus</taxon>
    </lineage>
</organism>
<reference evidence="2" key="2">
    <citation type="submission" date="2022-10" db="EMBL/GenBank/DDBJ databases">
        <authorList>
            <consortium name="ENA_rothamsted_submissions"/>
            <consortium name="culmorum"/>
            <person name="King R."/>
        </authorList>
    </citation>
    <scope>NUCLEOTIDE SEQUENCE</scope>
</reference>
<sequence length="201" mass="22069">MKLSVSAYRAHASAHKKILSSSYQTQHYGSTAASQSASHTASGLFSMEPIDPQKLISSTTSTGIATTLASTTGGHVNISLNDPRSPTETVLSGDVPASSMGTSREDEEDSSNQNSSDCKSPGQSFIYRSPSCSSTFERKPTTIKRQREQYTDIDSLNKINNEIEHKDEEEVEGDHKSTPMNWSSLRAVGRFYCQLRKIKRQ</sequence>
<accession>A0A9N9RXL1</accession>
<dbReference type="OrthoDB" id="6773828at2759"/>
<protein>
    <submittedName>
        <fullName evidence="2">Uncharacterized protein</fullName>
    </submittedName>
</protein>
<reference evidence="2" key="1">
    <citation type="submission" date="2022-01" db="EMBL/GenBank/DDBJ databases">
        <authorList>
            <person name="King R."/>
        </authorList>
    </citation>
    <scope>NUCLEOTIDE SEQUENCE</scope>
</reference>
<gene>
    <name evidence="2" type="ORF">CHIRRI_LOCUS7311</name>
</gene>
<evidence type="ECO:0000313" key="3">
    <source>
        <dbReference type="Proteomes" id="UP001153620"/>
    </source>
</evidence>